<sequence length="109" mass="11937">MNAGSLNRRITIQQQSTSQDAYGQQLASWTDALSTWASIRAATGKEIYAASGFVSELSHIITIRYPAIKVSNAMRVLYDNRIFNIQAVSDPDEGKVQTNLLCLEVDASA</sequence>
<protein>
    <submittedName>
        <fullName evidence="1">Phage head closure protein</fullName>
    </submittedName>
</protein>
<dbReference type="Gene3D" id="2.40.10.270">
    <property type="entry name" value="Bacteriophage SPP1 head-tail adaptor protein"/>
    <property type="match status" value="1"/>
</dbReference>
<dbReference type="InterPro" id="IPR038666">
    <property type="entry name" value="SSP1_head-tail_sf"/>
</dbReference>
<proteinExistence type="predicted"/>
<dbReference type="InterPro" id="IPR008767">
    <property type="entry name" value="Phage_SPP1_head-tail_adaptor"/>
</dbReference>
<dbReference type="RefSeq" id="WP_263372094.1">
    <property type="nucleotide sequence ID" value="NZ_JAGSYD010000004.1"/>
</dbReference>
<dbReference type="Pfam" id="PF05521">
    <property type="entry name" value="Phage_HCP"/>
    <property type="match status" value="1"/>
</dbReference>
<evidence type="ECO:0000313" key="1">
    <source>
        <dbReference type="EMBL" id="MFC6644142.1"/>
    </source>
</evidence>
<keyword evidence="2" id="KW-1185">Reference proteome</keyword>
<organism evidence="1 2">
    <name type="scientific">Granulicella cerasi</name>
    <dbReference type="NCBI Taxonomy" id="741063"/>
    <lineage>
        <taxon>Bacteria</taxon>
        <taxon>Pseudomonadati</taxon>
        <taxon>Acidobacteriota</taxon>
        <taxon>Terriglobia</taxon>
        <taxon>Terriglobales</taxon>
        <taxon>Acidobacteriaceae</taxon>
        <taxon>Granulicella</taxon>
    </lineage>
</organism>
<reference evidence="2" key="1">
    <citation type="journal article" date="2019" name="Int. J. Syst. Evol. Microbiol.">
        <title>The Global Catalogue of Microorganisms (GCM) 10K type strain sequencing project: providing services to taxonomists for standard genome sequencing and annotation.</title>
        <authorList>
            <consortium name="The Broad Institute Genomics Platform"/>
            <consortium name="The Broad Institute Genome Sequencing Center for Infectious Disease"/>
            <person name="Wu L."/>
            <person name="Ma J."/>
        </authorList>
    </citation>
    <scope>NUCLEOTIDE SEQUENCE [LARGE SCALE GENOMIC DNA]</scope>
    <source>
        <strain evidence="2">CGMCC 1.16026</strain>
    </source>
</reference>
<comment type="caution">
    <text evidence="1">The sequence shown here is derived from an EMBL/GenBank/DDBJ whole genome shotgun (WGS) entry which is preliminary data.</text>
</comment>
<name>A0ABW1Z425_9BACT</name>
<dbReference type="NCBIfam" id="TIGR01563">
    <property type="entry name" value="gp16_SPP1"/>
    <property type="match status" value="1"/>
</dbReference>
<evidence type="ECO:0000313" key="2">
    <source>
        <dbReference type="Proteomes" id="UP001596391"/>
    </source>
</evidence>
<gene>
    <name evidence="1" type="ORF">ACFQBQ_00755</name>
</gene>
<dbReference type="Proteomes" id="UP001596391">
    <property type="component" value="Unassembled WGS sequence"/>
</dbReference>
<accession>A0ABW1Z425</accession>
<dbReference type="EMBL" id="JBHSWI010000001">
    <property type="protein sequence ID" value="MFC6644142.1"/>
    <property type="molecule type" value="Genomic_DNA"/>
</dbReference>